<sequence>MATACGMSDRSRISYRRSHSQIRIFMDFQRLAGLILIIILLR</sequence>
<organism evidence="1 2">
    <name type="scientific">Methylorubrum populi</name>
    <dbReference type="NCBI Taxonomy" id="223967"/>
    <lineage>
        <taxon>Bacteria</taxon>
        <taxon>Pseudomonadati</taxon>
        <taxon>Pseudomonadota</taxon>
        <taxon>Alphaproteobacteria</taxon>
        <taxon>Hyphomicrobiales</taxon>
        <taxon>Methylobacteriaceae</taxon>
        <taxon>Methylorubrum</taxon>
    </lineage>
</organism>
<dbReference type="EMBL" id="WEKV01000014">
    <property type="protein sequence ID" value="KAB7784046.1"/>
    <property type="molecule type" value="Genomic_DNA"/>
</dbReference>
<comment type="caution">
    <text evidence="1">The sequence shown here is derived from an EMBL/GenBank/DDBJ whole genome shotgun (WGS) entry which is preliminary data.</text>
</comment>
<reference evidence="1 2" key="1">
    <citation type="submission" date="2019-10" db="EMBL/GenBank/DDBJ databases">
        <title>Draft Genome Sequence of the Caffeine Degrading Methylotroph Methylorubrum populi PINKEL.</title>
        <authorList>
            <person name="Dawson S.C."/>
            <person name="Zhang X."/>
            <person name="Wright M.E."/>
            <person name="Sharma G."/>
            <person name="Langner J.T."/>
            <person name="Ditty J.L."/>
            <person name="Subuyuj G.A."/>
        </authorList>
    </citation>
    <scope>NUCLEOTIDE SEQUENCE [LARGE SCALE GENOMIC DNA]</scope>
    <source>
        <strain evidence="1 2">Pinkel</strain>
    </source>
</reference>
<proteinExistence type="predicted"/>
<protein>
    <submittedName>
        <fullName evidence="1">Uncharacterized protein</fullName>
    </submittedName>
</protein>
<gene>
    <name evidence="1" type="ORF">F8B43_3969</name>
</gene>
<dbReference type="AlphaFoldDB" id="A0A833MY87"/>
<name>A0A833MY87_9HYPH</name>
<dbReference type="Proteomes" id="UP000469949">
    <property type="component" value="Unassembled WGS sequence"/>
</dbReference>
<evidence type="ECO:0000313" key="1">
    <source>
        <dbReference type="EMBL" id="KAB7784046.1"/>
    </source>
</evidence>
<accession>A0A833MY87</accession>
<evidence type="ECO:0000313" key="2">
    <source>
        <dbReference type="Proteomes" id="UP000469949"/>
    </source>
</evidence>